<dbReference type="PANTHER" id="PTHR13194:SF19">
    <property type="entry name" value="NAD(P)-BINDING ROSSMANN-FOLD SUPERFAMILY PROTEIN"/>
    <property type="match status" value="1"/>
</dbReference>
<organism evidence="3 4">
    <name type="scientific">Formosa sediminum</name>
    <dbReference type="NCBI Taxonomy" id="2594004"/>
    <lineage>
        <taxon>Bacteria</taxon>
        <taxon>Pseudomonadati</taxon>
        <taxon>Bacteroidota</taxon>
        <taxon>Flavobacteriia</taxon>
        <taxon>Flavobacteriales</taxon>
        <taxon>Flavobacteriaceae</taxon>
        <taxon>Formosa</taxon>
    </lineage>
</organism>
<dbReference type="KEGG" id="fop:FNB79_07885"/>
<name>A0A516GQU5_9FLAO</name>
<dbReference type="PANTHER" id="PTHR13194">
    <property type="entry name" value="COMPLEX I INTERMEDIATE-ASSOCIATED PROTEIN 30"/>
    <property type="match status" value="1"/>
</dbReference>
<dbReference type="Gene3D" id="2.60.120.430">
    <property type="entry name" value="Galactose-binding lectin"/>
    <property type="match status" value="1"/>
</dbReference>
<dbReference type="InterPro" id="IPR013857">
    <property type="entry name" value="NADH-UbQ_OxRdtase-assoc_prot30"/>
</dbReference>
<evidence type="ECO:0000313" key="3">
    <source>
        <dbReference type="EMBL" id="QDO93907.1"/>
    </source>
</evidence>
<proteinExistence type="inferred from homology"/>
<gene>
    <name evidence="3" type="ORF">FNB79_07885</name>
</gene>
<feature type="domain" description="NADH:ubiquinone oxidoreductase intermediate-associated protein 30" evidence="2">
    <location>
        <begin position="8"/>
        <end position="158"/>
    </location>
</feature>
<evidence type="ECO:0000313" key="4">
    <source>
        <dbReference type="Proteomes" id="UP000319209"/>
    </source>
</evidence>
<keyword evidence="4" id="KW-1185">Reference proteome</keyword>
<dbReference type="Proteomes" id="UP000319209">
    <property type="component" value="Chromosome"/>
</dbReference>
<dbReference type="InterPro" id="IPR039131">
    <property type="entry name" value="NDUFAF1"/>
</dbReference>
<dbReference type="Pfam" id="PF08547">
    <property type="entry name" value="CIA30"/>
    <property type="match status" value="1"/>
</dbReference>
<evidence type="ECO:0000256" key="1">
    <source>
        <dbReference type="ARBA" id="ARBA00007884"/>
    </source>
</evidence>
<evidence type="ECO:0000259" key="2">
    <source>
        <dbReference type="Pfam" id="PF08547"/>
    </source>
</evidence>
<dbReference type="AlphaFoldDB" id="A0A516GQU5"/>
<dbReference type="EMBL" id="CP041637">
    <property type="protein sequence ID" value="QDO93907.1"/>
    <property type="molecule type" value="Genomic_DNA"/>
</dbReference>
<dbReference type="OrthoDB" id="442188at2"/>
<protein>
    <submittedName>
        <fullName evidence="3">CIA30 family protein</fullName>
    </submittedName>
</protein>
<dbReference type="InterPro" id="IPR008979">
    <property type="entry name" value="Galactose-bd-like_sf"/>
</dbReference>
<dbReference type="RefSeq" id="WP_143380796.1">
    <property type="nucleotide sequence ID" value="NZ_CP041637.1"/>
</dbReference>
<accession>A0A516GQU5</accession>
<reference evidence="3 4" key="1">
    <citation type="submission" date="2019-07" db="EMBL/GenBank/DDBJ databases">
        <title>Genome sequencing for Formosa sp. PS13.</title>
        <authorList>
            <person name="Park S.-J."/>
        </authorList>
    </citation>
    <scope>NUCLEOTIDE SEQUENCE [LARGE SCALE GENOMIC DNA]</scope>
    <source>
        <strain evidence="3 4">PS13</strain>
    </source>
</reference>
<dbReference type="SUPFAM" id="SSF49785">
    <property type="entry name" value="Galactose-binding domain-like"/>
    <property type="match status" value="1"/>
</dbReference>
<comment type="similarity">
    <text evidence="1">Belongs to the CIA30 family.</text>
</comment>
<sequence>MKKEYHIFKFNKTAHTSLWTTVNDNVMGGKSSSHFSLNKVGHGVFEGDVSLEDNGGFASVKYRFNALDTAGFSKIILNVKGDGKRYQFRIKDRATNKHAYISYFTATTEWQHITIYITDMYPTFKGQKLDLPNFNASHIEEVAFLIANKKEEHFKLEIAAVTIE</sequence>